<protein>
    <submittedName>
        <fullName evidence="2">Uncharacterized protein</fullName>
    </submittedName>
</protein>
<name>A0A814EKE1_9BILA</name>
<evidence type="ECO:0000313" key="2">
    <source>
        <dbReference type="EMBL" id="CAF0970623.1"/>
    </source>
</evidence>
<keyword evidence="1" id="KW-0175">Coiled coil</keyword>
<accession>A0A814EKE1</accession>
<dbReference type="EMBL" id="CAJNOC010003165">
    <property type="protein sequence ID" value="CAF0970623.1"/>
    <property type="molecule type" value="Genomic_DNA"/>
</dbReference>
<keyword evidence="3" id="KW-1185">Reference proteome</keyword>
<evidence type="ECO:0000313" key="3">
    <source>
        <dbReference type="Proteomes" id="UP000663879"/>
    </source>
</evidence>
<gene>
    <name evidence="2" type="ORF">OXX778_LOCUS14900</name>
</gene>
<feature type="coiled-coil region" evidence="1">
    <location>
        <begin position="17"/>
        <end position="44"/>
    </location>
</feature>
<comment type="caution">
    <text evidence="2">The sequence shown here is derived from an EMBL/GenBank/DDBJ whole genome shotgun (WGS) entry which is preliminary data.</text>
</comment>
<sequence>MVTGPMLLPRLGHRKEVNRLQLDLDRTKNKLKNVETLLDYAEKKKKKKIRTDYIRECILSNNPEIMNKLYELVNKMNDKD</sequence>
<proteinExistence type="predicted"/>
<dbReference type="Proteomes" id="UP000663879">
    <property type="component" value="Unassembled WGS sequence"/>
</dbReference>
<dbReference type="AlphaFoldDB" id="A0A814EKE1"/>
<organism evidence="2 3">
    <name type="scientific">Brachionus calyciflorus</name>
    <dbReference type="NCBI Taxonomy" id="104777"/>
    <lineage>
        <taxon>Eukaryota</taxon>
        <taxon>Metazoa</taxon>
        <taxon>Spiralia</taxon>
        <taxon>Gnathifera</taxon>
        <taxon>Rotifera</taxon>
        <taxon>Eurotatoria</taxon>
        <taxon>Monogononta</taxon>
        <taxon>Pseudotrocha</taxon>
        <taxon>Ploima</taxon>
        <taxon>Brachionidae</taxon>
        <taxon>Brachionus</taxon>
    </lineage>
</organism>
<reference evidence="2" key="1">
    <citation type="submission" date="2021-02" db="EMBL/GenBank/DDBJ databases">
        <authorList>
            <person name="Nowell W R."/>
        </authorList>
    </citation>
    <scope>NUCLEOTIDE SEQUENCE</scope>
    <source>
        <strain evidence="2">Ploen Becks lab</strain>
    </source>
</reference>
<evidence type="ECO:0000256" key="1">
    <source>
        <dbReference type="SAM" id="Coils"/>
    </source>
</evidence>